<keyword evidence="2" id="KW-0106">Calcium</keyword>
<dbReference type="InterPro" id="IPR050145">
    <property type="entry name" value="Centrin_CML-like"/>
</dbReference>
<feature type="domain" description="EF-hand" evidence="3">
    <location>
        <begin position="136"/>
        <end position="168"/>
    </location>
</feature>
<accession>A0A1G6ITI7</accession>
<dbReference type="SMART" id="SM00054">
    <property type="entry name" value="EFh"/>
    <property type="match status" value="3"/>
</dbReference>
<dbReference type="EMBL" id="FMZZ01000001">
    <property type="protein sequence ID" value="SDC09086.1"/>
    <property type="molecule type" value="Genomic_DNA"/>
</dbReference>
<keyword evidence="5" id="KW-1185">Reference proteome</keyword>
<keyword evidence="4" id="KW-0808">Transferase</keyword>
<feature type="domain" description="EF-hand" evidence="3">
    <location>
        <begin position="5"/>
        <end position="40"/>
    </location>
</feature>
<dbReference type="OrthoDB" id="7356823at2"/>
<evidence type="ECO:0000259" key="3">
    <source>
        <dbReference type="PROSITE" id="PS50222"/>
    </source>
</evidence>
<reference evidence="5" key="1">
    <citation type="submission" date="2016-10" db="EMBL/GenBank/DDBJ databases">
        <authorList>
            <person name="Varghese N."/>
            <person name="Submissions S."/>
        </authorList>
    </citation>
    <scope>NUCLEOTIDE SEQUENCE [LARGE SCALE GENOMIC DNA]</scope>
    <source>
        <strain evidence="5">IBRC-M 10403</strain>
    </source>
</reference>
<evidence type="ECO:0000313" key="4">
    <source>
        <dbReference type="EMBL" id="SDC09086.1"/>
    </source>
</evidence>
<dbReference type="AlphaFoldDB" id="A0A1G6ITI7"/>
<dbReference type="PROSITE" id="PS50222">
    <property type="entry name" value="EF_HAND_2"/>
    <property type="match status" value="3"/>
</dbReference>
<name>A0A1G6ITI7_9PSEU</name>
<dbReference type="PROSITE" id="PS00018">
    <property type="entry name" value="EF_HAND_1"/>
    <property type="match status" value="4"/>
</dbReference>
<sequence length="182" mass="19879">MLSQLQTENIDRVFTVLDMDGNDEITWADFEQVTAGLATEFGQEPNSGLIQDLLAAYARIWNYVREAADVNQDDSVGKAEFRDAHDQGLLTASDLMDKWLAAADACFAIADTDGDGYIDQDELTRVYRGAGITDPAVAAAAFAAMDSDNDDRIDNEEFCANVRGVFTATHESMKGAHMLRLG</sequence>
<keyword evidence="4" id="KW-0418">Kinase</keyword>
<dbReference type="InterPro" id="IPR018247">
    <property type="entry name" value="EF_Hand_1_Ca_BS"/>
</dbReference>
<gene>
    <name evidence="4" type="ORF">SAMN05216174_10170</name>
</gene>
<dbReference type="InterPro" id="IPR002048">
    <property type="entry name" value="EF_hand_dom"/>
</dbReference>
<evidence type="ECO:0000256" key="1">
    <source>
        <dbReference type="ARBA" id="ARBA00022737"/>
    </source>
</evidence>
<dbReference type="Pfam" id="PF13499">
    <property type="entry name" value="EF-hand_7"/>
    <property type="match status" value="1"/>
</dbReference>
<evidence type="ECO:0000313" key="5">
    <source>
        <dbReference type="Proteomes" id="UP000199501"/>
    </source>
</evidence>
<protein>
    <submittedName>
        <fullName evidence="4">Calcium-dependent protein kinase</fullName>
    </submittedName>
</protein>
<dbReference type="SUPFAM" id="SSF47473">
    <property type="entry name" value="EF-hand"/>
    <property type="match status" value="1"/>
</dbReference>
<dbReference type="GO" id="GO:0016301">
    <property type="term" value="F:kinase activity"/>
    <property type="evidence" value="ECO:0007669"/>
    <property type="project" value="UniProtKB-KW"/>
</dbReference>
<dbReference type="Gene3D" id="1.10.238.10">
    <property type="entry name" value="EF-hand"/>
    <property type="match status" value="1"/>
</dbReference>
<keyword evidence="1" id="KW-0677">Repeat</keyword>
<dbReference type="STRING" id="1271860.SAMN05216174_10170"/>
<organism evidence="4 5">
    <name type="scientific">Actinokineospora iranica</name>
    <dbReference type="NCBI Taxonomy" id="1271860"/>
    <lineage>
        <taxon>Bacteria</taxon>
        <taxon>Bacillati</taxon>
        <taxon>Actinomycetota</taxon>
        <taxon>Actinomycetes</taxon>
        <taxon>Pseudonocardiales</taxon>
        <taxon>Pseudonocardiaceae</taxon>
        <taxon>Actinokineospora</taxon>
    </lineage>
</organism>
<evidence type="ECO:0000256" key="2">
    <source>
        <dbReference type="ARBA" id="ARBA00022837"/>
    </source>
</evidence>
<dbReference type="PANTHER" id="PTHR23050">
    <property type="entry name" value="CALCIUM BINDING PROTEIN"/>
    <property type="match status" value="1"/>
</dbReference>
<feature type="domain" description="EF-hand" evidence="3">
    <location>
        <begin position="98"/>
        <end position="133"/>
    </location>
</feature>
<proteinExistence type="predicted"/>
<dbReference type="GO" id="GO:0005509">
    <property type="term" value="F:calcium ion binding"/>
    <property type="evidence" value="ECO:0007669"/>
    <property type="project" value="InterPro"/>
</dbReference>
<dbReference type="Proteomes" id="UP000199501">
    <property type="component" value="Unassembled WGS sequence"/>
</dbReference>
<dbReference type="InterPro" id="IPR011992">
    <property type="entry name" value="EF-hand-dom_pair"/>
</dbReference>